<keyword evidence="1" id="KW-0732">Signal</keyword>
<dbReference type="Proteomes" id="UP001050975">
    <property type="component" value="Unassembled WGS sequence"/>
</dbReference>
<feature type="signal peptide" evidence="1">
    <location>
        <begin position="1"/>
        <end position="25"/>
    </location>
</feature>
<dbReference type="RefSeq" id="WP_226592414.1">
    <property type="nucleotide sequence ID" value="NZ_BLAY01000229.1"/>
</dbReference>
<feature type="chain" id="PRO_5043618459" evidence="1">
    <location>
        <begin position="26"/>
        <end position="203"/>
    </location>
</feature>
<dbReference type="InterPro" id="IPR010895">
    <property type="entry name" value="CHRD"/>
</dbReference>
<organism evidence="3 4">
    <name type="scientific">Microseira wollei NIES-4236</name>
    <dbReference type="NCBI Taxonomy" id="2530354"/>
    <lineage>
        <taxon>Bacteria</taxon>
        <taxon>Bacillati</taxon>
        <taxon>Cyanobacteriota</taxon>
        <taxon>Cyanophyceae</taxon>
        <taxon>Oscillatoriophycideae</taxon>
        <taxon>Aerosakkonematales</taxon>
        <taxon>Aerosakkonemataceae</taxon>
        <taxon>Microseira</taxon>
    </lineage>
</organism>
<evidence type="ECO:0000313" key="3">
    <source>
        <dbReference type="EMBL" id="GET43522.1"/>
    </source>
</evidence>
<accession>A0AAV3XS78</accession>
<feature type="domain" description="CHRD" evidence="2">
    <location>
        <begin position="39"/>
        <end position="197"/>
    </location>
</feature>
<name>A0AAV3XS78_9CYAN</name>
<protein>
    <submittedName>
        <fullName evidence="3">CHRD domain-containing protein</fullName>
    </submittedName>
</protein>
<dbReference type="Pfam" id="PF07452">
    <property type="entry name" value="CHRD"/>
    <property type="match status" value="1"/>
</dbReference>
<gene>
    <name evidence="3" type="ORF">MiSe_83470</name>
</gene>
<comment type="caution">
    <text evidence="3">The sequence shown here is derived from an EMBL/GenBank/DDBJ whole genome shotgun (WGS) entry which is preliminary data.</text>
</comment>
<keyword evidence="4" id="KW-1185">Reference proteome</keyword>
<evidence type="ECO:0000313" key="4">
    <source>
        <dbReference type="Proteomes" id="UP001050975"/>
    </source>
</evidence>
<proteinExistence type="predicted"/>
<evidence type="ECO:0000256" key="1">
    <source>
        <dbReference type="SAM" id="SignalP"/>
    </source>
</evidence>
<sequence length="203" mass="22104">MRSFIGLLIGTLFTLAILFGSPTMAQNQQFGDQSFTEYEAYLNPAQELGPASGSKAKGYGRLRFPKNLTKSDINVQLADIDPANVTAFHIHCGTPDVLGPIIVNFGQFGDFKNTIVNGRFSASVTNEKLTFVKQPPPPPNLSSGFKLPLPEGCPSDIIIPAQINTIAGMEALARKGVLYFNLHTKGHEFYGEMRGQIYPVQKA</sequence>
<dbReference type="EMBL" id="BLAY01000229">
    <property type="protein sequence ID" value="GET43522.1"/>
    <property type="molecule type" value="Genomic_DNA"/>
</dbReference>
<dbReference type="AlphaFoldDB" id="A0AAV3XS78"/>
<reference evidence="3" key="1">
    <citation type="submission" date="2019-10" db="EMBL/GenBank/DDBJ databases">
        <title>Draft genome sequece of Microseira wollei NIES-4236.</title>
        <authorList>
            <person name="Yamaguchi H."/>
            <person name="Suzuki S."/>
            <person name="Kawachi M."/>
        </authorList>
    </citation>
    <scope>NUCLEOTIDE SEQUENCE</scope>
    <source>
        <strain evidence="3">NIES-4236</strain>
    </source>
</reference>
<evidence type="ECO:0000259" key="2">
    <source>
        <dbReference type="Pfam" id="PF07452"/>
    </source>
</evidence>